<dbReference type="Gene3D" id="1.10.3060.10">
    <property type="entry name" value="Helical scaffold and wing domains of SecA"/>
    <property type="match status" value="1"/>
</dbReference>
<comment type="subcellular location">
    <subcellularLocation>
        <location evidence="12">Cell membrane</location>
        <topology evidence="12">Peripheral membrane protein</topology>
        <orientation evidence="12">Cytoplasmic side</orientation>
    </subcellularLocation>
    <subcellularLocation>
        <location evidence="12">Cytoplasm</location>
    </subcellularLocation>
    <subcellularLocation>
        <location evidence="1">Membrane</location>
        <topology evidence="1">Peripheral membrane protein</topology>
    </subcellularLocation>
    <text evidence="12">Distribution is 50-50.</text>
</comment>
<evidence type="ECO:0000256" key="12">
    <source>
        <dbReference type="HAMAP-Rule" id="MF_01382"/>
    </source>
</evidence>
<comment type="catalytic activity">
    <reaction evidence="12">
        <text>ATP + H2O + cellular proteinSide 1 = ADP + phosphate + cellular proteinSide 2.</text>
        <dbReference type="EC" id="7.4.2.8"/>
    </reaction>
</comment>
<dbReference type="PROSITE" id="PS51196">
    <property type="entry name" value="SECA_MOTOR_DEAD"/>
    <property type="match status" value="1"/>
</dbReference>
<name>A0A0F4L8W4_9LACO</name>
<keyword evidence="10 12" id="KW-0811">Translocation</keyword>
<feature type="coiled-coil region" evidence="14">
    <location>
        <begin position="3"/>
        <end position="37"/>
    </location>
</feature>
<feature type="binding site" evidence="12">
    <location>
        <begin position="101"/>
        <end position="105"/>
    </location>
    <ligand>
        <name>ATP</name>
        <dbReference type="ChEBI" id="CHEBI:30616"/>
    </ligand>
</feature>
<dbReference type="Pfam" id="PF07517">
    <property type="entry name" value="SecA_DEAD"/>
    <property type="match status" value="1"/>
</dbReference>
<dbReference type="GO" id="GO:0005829">
    <property type="term" value="C:cytosol"/>
    <property type="evidence" value="ECO:0007669"/>
    <property type="project" value="TreeGrafter"/>
</dbReference>
<dbReference type="SUPFAM" id="SSF81886">
    <property type="entry name" value="Helical scaffold and wing domains of SecA"/>
    <property type="match status" value="2"/>
</dbReference>
<keyword evidence="7 12" id="KW-0067">ATP-binding</keyword>
<dbReference type="PANTHER" id="PTHR30612:SF0">
    <property type="entry name" value="CHLOROPLAST PROTEIN-TRANSPORTING ATPASE"/>
    <property type="match status" value="1"/>
</dbReference>
<dbReference type="PRINTS" id="PR00906">
    <property type="entry name" value="SECA"/>
</dbReference>
<dbReference type="GO" id="GO:0031522">
    <property type="term" value="C:cell envelope Sec protein transport complex"/>
    <property type="evidence" value="ECO:0007669"/>
    <property type="project" value="TreeGrafter"/>
</dbReference>
<sequence length="818" mass="93758">MSLRALIENNRSKIKKLQKLVEKIEILSGQYSQLSDNQLQTETDRFKTLYANGTSLDQLLPEAFAAIREADKRVLGIYPYPVQLMGGIVLHQGNLAEMKTGEGKTITETMPTYLNALAGKGVHVVTVNDYLSKRDFEEMSSVFTFMGLTVGQNGNDMSIELKQKAYNCDITYSTNDALAFDYLRDNMALFKANQVQRHLNYVIVDEIDSILIDEARTPLIIAGDAKSYKTMYKQADELAKRMTKEDYEIDRETKTVTLKRSGILKANNALGLKNVYGKDSYVLAHYLDVAMKANYTMDKDKDYIVKDGQVLIVDTFTGRVMEGRRFSDGLHQALEAKENLTINDANKTEATITYQNYFKLYKKLAGMTGTAATESQEFYETFGMQVISIPTNRPNIRKDMNDELYPTEKSKFRAVVKKIEKVHASGQPILVGTASVEHSELISNLLSSKNIPHTMLNAKNNEKEAEVIAMAGQLGAVTIATNMAGRGTDIKLGPGVEQLGGLFVLGTEKHESRRIDEQLRGRAARQGNPGITVFYMSLEDEVVTRFGGKQAEKIKKKCISNNTEMQSIKSNRIIDRTIEEAQKRVEGNNFDQRKETLRYDDVLNEQRKDFYNERQKIIDYKGDLTSFIIGMLARTIIRVVDKFYLDFEHANYRGLVTYVRESLNLDLDPEGTLEEFKLADKRGEKIKRNLKEKIEKNKRFHRISLSRLKTFSKKELREYIFSQVKKEVNDKKSLLVDERSLNDFERIIMLRQFDYNWKSHIYEIEQLREAVTLRGYGQYNPLVEYQKMAHTLYQQMVNNIEKDVSEFFLTAEIRESVQ</sequence>
<dbReference type="HOGENOM" id="CLU_005314_3_0_9"/>
<dbReference type="InterPro" id="IPR036266">
    <property type="entry name" value="SecA_Wing/Scaffold_sf"/>
</dbReference>
<keyword evidence="8 12" id="KW-0653">Protein transport</keyword>
<evidence type="ECO:0000256" key="9">
    <source>
        <dbReference type="ARBA" id="ARBA00022967"/>
    </source>
</evidence>
<dbReference type="GO" id="GO:0065002">
    <property type="term" value="P:intracellular protein transmembrane transport"/>
    <property type="evidence" value="ECO:0007669"/>
    <property type="project" value="UniProtKB-UniRule"/>
</dbReference>
<comment type="function">
    <text evidence="12">Part of the Sec protein translocase complex. Interacts with the SecYEG preprotein conducting channel. Has a central role in coupling the hydrolysis of ATP to the transfer of proteins into and across the cell membrane, serving as an ATP-driven molecular motor driving the stepwise translocation of polypeptide chains across the membrane.</text>
</comment>
<dbReference type="GO" id="GO:0008564">
    <property type="term" value="F:protein-exporting ATPase activity"/>
    <property type="evidence" value="ECO:0007669"/>
    <property type="project" value="UniProtKB-EC"/>
</dbReference>
<dbReference type="PROSITE" id="PS51192">
    <property type="entry name" value="HELICASE_ATP_BIND_1"/>
    <property type="match status" value="1"/>
</dbReference>
<dbReference type="InterPro" id="IPR014018">
    <property type="entry name" value="SecA_motor_DEAD"/>
</dbReference>
<dbReference type="GO" id="GO:0005524">
    <property type="term" value="F:ATP binding"/>
    <property type="evidence" value="ECO:0007669"/>
    <property type="project" value="UniProtKB-UniRule"/>
</dbReference>
<organism evidence="18 19">
    <name type="scientific">Lactobacillus melliventris</name>
    <dbReference type="NCBI Taxonomy" id="1218507"/>
    <lineage>
        <taxon>Bacteria</taxon>
        <taxon>Bacillati</taxon>
        <taxon>Bacillota</taxon>
        <taxon>Bacilli</taxon>
        <taxon>Lactobacillales</taxon>
        <taxon>Lactobacillaceae</taxon>
        <taxon>Lactobacillus</taxon>
    </lineage>
</organism>
<dbReference type="InterPro" id="IPR036670">
    <property type="entry name" value="SecA_X-link_sf"/>
</dbReference>
<evidence type="ECO:0000256" key="2">
    <source>
        <dbReference type="ARBA" id="ARBA00007650"/>
    </source>
</evidence>
<evidence type="ECO:0000259" key="16">
    <source>
        <dbReference type="PROSITE" id="PS51194"/>
    </source>
</evidence>
<feature type="domain" description="Helicase ATP-binding" evidence="15">
    <location>
        <begin position="85"/>
        <end position="242"/>
    </location>
</feature>
<feature type="domain" description="SecA family profile" evidence="17">
    <location>
        <begin position="1"/>
        <end position="567"/>
    </location>
</feature>
<dbReference type="AlphaFoldDB" id="A0A0F4L8W4"/>
<dbReference type="EC" id="7.4.2.8" evidence="12"/>
<dbReference type="InterPro" id="IPR011116">
    <property type="entry name" value="SecA_Wing/Scaffold"/>
</dbReference>
<dbReference type="RefSeq" id="WP_046325813.1">
    <property type="nucleotide sequence ID" value="NZ_JBHTMT010000007.1"/>
</dbReference>
<dbReference type="InterPro" id="IPR011130">
    <property type="entry name" value="SecA_preprotein_X-link_dom"/>
</dbReference>
<dbReference type="EMBL" id="JXLI01000019">
    <property type="protein sequence ID" value="KJY54714.1"/>
    <property type="molecule type" value="Genomic_DNA"/>
</dbReference>
<keyword evidence="11 12" id="KW-0472">Membrane</keyword>
<feature type="domain" description="Helicase C-terminal" evidence="16">
    <location>
        <begin position="411"/>
        <end position="569"/>
    </location>
</feature>
<dbReference type="PATRIC" id="fig|1218507.3.peg.36"/>
<dbReference type="GO" id="GO:0043952">
    <property type="term" value="P:protein transport by the Sec complex"/>
    <property type="evidence" value="ECO:0007669"/>
    <property type="project" value="TreeGrafter"/>
</dbReference>
<evidence type="ECO:0000256" key="13">
    <source>
        <dbReference type="RuleBase" id="RU003874"/>
    </source>
</evidence>
<dbReference type="Pfam" id="PF07516">
    <property type="entry name" value="SecA_SW"/>
    <property type="match status" value="1"/>
</dbReference>
<dbReference type="Pfam" id="PF21090">
    <property type="entry name" value="P-loop_SecA"/>
    <property type="match status" value="1"/>
</dbReference>
<dbReference type="Gene3D" id="3.90.1440.10">
    <property type="entry name" value="SecA, preprotein cross-linking domain"/>
    <property type="match status" value="1"/>
</dbReference>
<keyword evidence="18" id="KW-0614">Plasmid</keyword>
<feature type="binding site" evidence="12">
    <location>
        <position position="489"/>
    </location>
    <ligand>
        <name>ATP</name>
        <dbReference type="ChEBI" id="CHEBI:30616"/>
    </ligand>
</feature>
<keyword evidence="5 12" id="KW-0963">Cytoplasm</keyword>
<dbReference type="HAMAP" id="MF_01382">
    <property type="entry name" value="SecA"/>
    <property type="match status" value="1"/>
</dbReference>
<evidence type="ECO:0000256" key="3">
    <source>
        <dbReference type="ARBA" id="ARBA00022448"/>
    </source>
</evidence>
<evidence type="ECO:0000256" key="14">
    <source>
        <dbReference type="SAM" id="Coils"/>
    </source>
</evidence>
<comment type="similarity">
    <text evidence="2 12 13">Belongs to the SecA family.</text>
</comment>
<dbReference type="GO" id="GO:0005886">
    <property type="term" value="C:plasma membrane"/>
    <property type="evidence" value="ECO:0007669"/>
    <property type="project" value="UniProtKB-SubCell"/>
</dbReference>
<dbReference type="InterPro" id="IPR011115">
    <property type="entry name" value="SecA_DEAD"/>
</dbReference>
<dbReference type="Proteomes" id="UP000033531">
    <property type="component" value="Unassembled WGS sequence"/>
</dbReference>
<evidence type="ECO:0000256" key="5">
    <source>
        <dbReference type="ARBA" id="ARBA00022490"/>
    </source>
</evidence>
<gene>
    <name evidence="12 18" type="primary">secA</name>
    <name evidence="18" type="ORF">JF74_18900</name>
</gene>
<dbReference type="InterPro" id="IPR044722">
    <property type="entry name" value="SecA_SF2_C"/>
</dbReference>
<geneLocation type="plasmid" evidence="18">
    <name>pHma8p1</name>
</geneLocation>
<dbReference type="FunFam" id="3.40.50.300:FF:000429">
    <property type="entry name" value="Preprotein translocase subunit SecA"/>
    <property type="match status" value="1"/>
</dbReference>
<dbReference type="SMART" id="SM00958">
    <property type="entry name" value="SecA_PP_bind"/>
    <property type="match status" value="1"/>
</dbReference>
<protein>
    <recommendedName>
        <fullName evidence="12 13">Protein translocase subunit SecA</fullName>
        <ecNumber evidence="12">7.4.2.8</ecNumber>
    </recommendedName>
</protein>
<feature type="binding site" evidence="12">
    <location>
        <position position="83"/>
    </location>
    <ligand>
        <name>ATP</name>
        <dbReference type="ChEBI" id="CHEBI:30616"/>
    </ligand>
</feature>
<dbReference type="InterPro" id="IPR001650">
    <property type="entry name" value="Helicase_C-like"/>
</dbReference>
<evidence type="ECO:0000256" key="4">
    <source>
        <dbReference type="ARBA" id="ARBA00022475"/>
    </source>
</evidence>
<accession>A0A0F4L8W4</accession>
<evidence type="ECO:0000256" key="6">
    <source>
        <dbReference type="ARBA" id="ARBA00022741"/>
    </source>
</evidence>
<evidence type="ECO:0000256" key="8">
    <source>
        <dbReference type="ARBA" id="ARBA00022927"/>
    </source>
</evidence>
<dbReference type="CDD" id="cd17928">
    <property type="entry name" value="DEXDc_SecA"/>
    <property type="match status" value="1"/>
</dbReference>
<keyword evidence="3 12" id="KW-0813">Transport</keyword>
<comment type="caution">
    <text evidence="18">The sequence shown here is derived from an EMBL/GenBank/DDBJ whole genome shotgun (WGS) entry which is preliminary data.</text>
</comment>
<dbReference type="Pfam" id="PF01043">
    <property type="entry name" value="SecA_PP_bind"/>
    <property type="match status" value="1"/>
</dbReference>
<evidence type="ECO:0000256" key="1">
    <source>
        <dbReference type="ARBA" id="ARBA00004170"/>
    </source>
</evidence>
<reference evidence="18 19" key="1">
    <citation type="submission" date="2015-01" db="EMBL/GenBank/DDBJ databases">
        <title>Comparative genomics of the lactic acid bacteria isolated from the honey bee gut.</title>
        <authorList>
            <person name="Ellegaard K.M."/>
            <person name="Tamarit D."/>
            <person name="Javelind E."/>
            <person name="Olofsson T."/>
            <person name="Andersson S.G."/>
            <person name="Vasquez A."/>
        </authorList>
    </citation>
    <scope>NUCLEOTIDE SEQUENCE [LARGE SCALE GENOMIC DNA]</scope>
    <source>
        <strain evidence="18 19">Hma8</strain>
        <plasmid evidence="18">pHma8p1</plasmid>
    </source>
</reference>
<dbReference type="SUPFAM" id="SSF81767">
    <property type="entry name" value="Pre-protein crosslinking domain of SecA"/>
    <property type="match status" value="1"/>
</dbReference>
<dbReference type="Gene3D" id="3.40.50.300">
    <property type="entry name" value="P-loop containing nucleotide triphosphate hydrolases"/>
    <property type="match status" value="2"/>
</dbReference>
<evidence type="ECO:0000256" key="10">
    <source>
        <dbReference type="ARBA" id="ARBA00023010"/>
    </source>
</evidence>
<dbReference type="NCBIfam" id="NF006630">
    <property type="entry name" value="PRK09200.1"/>
    <property type="match status" value="1"/>
</dbReference>
<dbReference type="SMART" id="SM00957">
    <property type="entry name" value="SecA_DEAD"/>
    <property type="match status" value="1"/>
</dbReference>
<dbReference type="CDD" id="cd18803">
    <property type="entry name" value="SF2_C_secA"/>
    <property type="match status" value="1"/>
</dbReference>
<dbReference type="InterPro" id="IPR027417">
    <property type="entry name" value="P-loop_NTPase"/>
</dbReference>
<keyword evidence="9 12" id="KW-1278">Translocase</keyword>
<dbReference type="GO" id="GO:0017038">
    <property type="term" value="P:protein import"/>
    <property type="evidence" value="ECO:0007669"/>
    <property type="project" value="InterPro"/>
</dbReference>
<dbReference type="PROSITE" id="PS51194">
    <property type="entry name" value="HELICASE_CTER"/>
    <property type="match status" value="1"/>
</dbReference>
<keyword evidence="6 12" id="KW-0547">Nucleotide-binding</keyword>
<dbReference type="InterPro" id="IPR020937">
    <property type="entry name" value="SecA_CS"/>
</dbReference>
<evidence type="ECO:0000313" key="19">
    <source>
        <dbReference type="Proteomes" id="UP000033531"/>
    </source>
</evidence>
<keyword evidence="14" id="KW-0175">Coiled coil</keyword>
<evidence type="ECO:0000259" key="17">
    <source>
        <dbReference type="PROSITE" id="PS51196"/>
    </source>
</evidence>
<evidence type="ECO:0000313" key="18">
    <source>
        <dbReference type="EMBL" id="KJY54714.1"/>
    </source>
</evidence>
<dbReference type="PANTHER" id="PTHR30612">
    <property type="entry name" value="SECA INNER MEMBRANE COMPONENT OF SEC PROTEIN SECRETION SYSTEM"/>
    <property type="match status" value="1"/>
</dbReference>
<keyword evidence="4 12" id="KW-1003">Cell membrane</keyword>
<dbReference type="SUPFAM" id="SSF52540">
    <property type="entry name" value="P-loop containing nucleoside triphosphate hydrolases"/>
    <property type="match status" value="2"/>
</dbReference>
<dbReference type="PROSITE" id="PS01312">
    <property type="entry name" value="SECA"/>
    <property type="match status" value="1"/>
</dbReference>
<dbReference type="NCBIfam" id="TIGR00963">
    <property type="entry name" value="secA"/>
    <property type="match status" value="1"/>
</dbReference>
<proteinExistence type="inferred from homology"/>
<comment type="subunit">
    <text evidence="12">Monomer and homodimer. Part of the essential Sec protein translocation apparatus which comprises SecA, SecYEG and auxiliary proteins SecDF. Other proteins may also be involved.</text>
</comment>
<dbReference type="InterPro" id="IPR000185">
    <property type="entry name" value="SecA"/>
</dbReference>
<dbReference type="InterPro" id="IPR014001">
    <property type="entry name" value="Helicase_ATP-bd"/>
</dbReference>
<evidence type="ECO:0000256" key="7">
    <source>
        <dbReference type="ARBA" id="ARBA00022840"/>
    </source>
</evidence>
<evidence type="ECO:0000259" key="15">
    <source>
        <dbReference type="PROSITE" id="PS51192"/>
    </source>
</evidence>
<dbReference type="OrthoDB" id="9805579at2"/>
<dbReference type="GO" id="GO:0006605">
    <property type="term" value="P:protein targeting"/>
    <property type="evidence" value="ECO:0007669"/>
    <property type="project" value="UniProtKB-UniRule"/>
</dbReference>
<evidence type="ECO:0000256" key="11">
    <source>
        <dbReference type="ARBA" id="ARBA00023136"/>
    </source>
</evidence>